<reference evidence="2" key="1">
    <citation type="submission" date="2023-10" db="EMBL/GenBank/DDBJ databases">
        <title>Genome assembly of Pristionchus species.</title>
        <authorList>
            <person name="Yoshida K."/>
            <person name="Sommer R.J."/>
        </authorList>
    </citation>
    <scope>NUCLEOTIDE SEQUENCE</scope>
    <source>
        <strain evidence="2">RS0144</strain>
    </source>
</reference>
<feature type="region of interest" description="Disordered" evidence="1">
    <location>
        <begin position="24"/>
        <end position="109"/>
    </location>
</feature>
<dbReference type="AlphaFoldDB" id="A0AAV5SE19"/>
<evidence type="ECO:0000313" key="2">
    <source>
        <dbReference type="EMBL" id="GMS80947.1"/>
    </source>
</evidence>
<accession>A0AAV5SE19</accession>
<protein>
    <submittedName>
        <fullName evidence="2">Uncharacterized protein</fullName>
    </submittedName>
</protein>
<evidence type="ECO:0000313" key="3">
    <source>
        <dbReference type="Proteomes" id="UP001432027"/>
    </source>
</evidence>
<dbReference type="EMBL" id="BTSX01000001">
    <property type="protein sequence ID" value="GMS80947.1"/>
    <property type="molecule type" value="Genomic_DNA"/>
</dbReference>
<name>A0AAV5SE19_9BILA</name>
<evidence type="ECO:0000256" key="1">
    <source>
        <dbReference type="SAM" id="MobiDB-lite"/>
    </source>
</evidence>
<keyword evidence="3" id="KW-1185">Reference proteome</keyword>
<comment type="caution">
    <text evidence="2">The sequence shown here is derived from an EMBL/GenBank/DDBJ whole genome shotgun (WGS) entry which is preliminary data.</text>
</comment>
<sequence>ADGRRGSQCLYRLQILDQTILRGHPLSGESETHGHRRDQTLRHIGHDDTYEENDGGEPVISQDERNDEEGNPEEDGNSRDEMDEMLDLTSDRSHSSVQSRGKMGDSTHHRVVSRVNHDSLASSLDSIGREECNVARLQRVLIRAFRIASLRLRLTS</sequence>
<proteinExistence type="predicted"/>
<feature type="compositionally biased region" description="Basic and acidic residues" evidence="1">
    <location>
        <begin position="30"/>
        <end position="48"/>
    </location>
</feature>
<feature type="compositionally biased region" description="Acidic residues" evidence="1">
    <location>
        <begin position="65"/>
        <end position="86"/>
    </location>
</feature>
<dbReference type="Proteomes" id="UP001432027">
    <property type="component" value="Unassembled WGS sequence"/>
</dbReference>
<organism evidence="2 3">
    <name type="scientific">Pristionchus entomophagus</name>
    <dbReference type="NCBI Taxonomy" id="358040"/>
    <lineage>
        <taxon>Eukaryota</taxon>
        <taxon>Metazoa</taxon>
        <taxon>Ecdysozoa</taxon>
        <taxon>Nematoda</taxon>
        <taxon>Chromadorea</taxon>
        <taxon>Rhabditida</taxon>
        <taxon>Rhabditina</taxon>
        <taxon>Diplogasteromorpha</taxon>
        <taxon>Diplogasteroidea</taxon>
        <taxon>Neodiplogasteridae</taxon>
        <taxon>Pristionchus</taxon>
    </lineage>
</organism>
<gene>
    <name evidence="2" type="ORF">PENTCL1PPCAC_3122</name>
</gene>
<feature type="non-terminal residue" evidence="2">
    <location>
        <position position="1"/>
    </location>
</feature>